<evidence type="ECO:0000256" key="1">
    <source>
        <dbReference type="ARBA" id="ARBA00005005"/>
    </source>
</evidence>
<evidence type="ECO:0000256" key="2">
    <source>
        <dbReference type="ARBA" id="ARBA00005254"/>
    </source>
</evidence>
<dbReference type="PANTHER" id="PTHR43149">
    <property type="entry name" value="ENOYL-COA HYDRATASE"/>
    <property type="match status" value="1"/>
</dbReference>
<reference evidence="6 7" key="1">
    <citation type="journal article" date="2009" name="Science">
        <title>Green evolution and dynamic adaptations revealed by genomes of the marine picoeukaryotes Micromonas.</title>
        <authorList>
            <person name="Worden A.Z."/>
            <person name="Lee J.H."/>
            <person name="Mock T."/>
            <person name="Rouze P."/>
            <person name="Simmons M.P."/>
            <person name="Aerts A.L."/>
            <person name="Allen A.E."/>
            <person name="Cuvelier M.L."/>
            <person name="Derelle E."/>
            <person name="Everett M.V."/>
            <person name="Foulon E."/>
            <person name="Grimwood J."/>
            <person name="Gundlach H."/>
            <person name="Henrissat B."/>
            <person name="Napoli C."/>
            <person name="McDonald S.M."/>
            <person name="Parker M.S."/>
            <person name="Rombauts S."/>
            <person name="Salamov A."/>
            <person name="Von Dassow P."/>
            <person name="Badger J.H."/>
            <person name="Coutinho P.M."/>
            <person name="Demir E."/>
            <person name="Dubchak I."/>
            <person name="Gentemann C."/>
            <person name="Eikrem W."/>
            <person name="Gready J.E."/>
            <person name="John U."/>
            <person name="Lanier W."/>
            <person name="Lindquist E.A."/>
            <person name="Lucas S."/>
            <person name="Mayer K.F."/>
            <person name="Moreau H."/>
            <person name="Not F."/>
            <person name="Otillar R."/>
            <person name="Panaud O."/>
            <person name="Pangilinan J."/>
            <person name="Paulsen I."/>
            <person name="Piegu B."/>
            <person name="Poliakov A."/>
            <person name="Robbens S."/>
            <person name="Schmutz J."/>
            <person name="Toulza E."/>
            <person name="Wyss T."/>
            <person name="Zelensky A."/>
            <person name="Zhou K."/>
            <person name="Armbrust E.V."/>
            <person name="Bhattacharya D."/>
            <person name="Goodenough U.W."/>
            <person name="Van de Peer Y."/>
            <person name="Grigoriev I.V."/>
        </authorList>
    </citation>
    <scope>NUCLEOTIDE SEQUENCE [LARGE SCALE GENOMIC DNA]</scope>
    <source>
        <strain evidence="7">RCC299 / NOUM17</strain>
    </source>
</reference>
<dbReference type="GO" id="GO:0006635">
    <property type="term" value="P:fatty acid beta-oxidation"/>
    <property type="evidence" value="ECO:0007669"/>
    <property type="project" value="UniProtKB-UniPathway"/>
</dbReference>
<keyword evidence="4" id="KW-0443">Lipid metabolism</keyword>
<evidence type="ECO:0000256" key="5">
    <source>
        <dbReference type="ARBA" id="ARBA00023235"/>
    </source>
</evidence>
<keyword evidence="3" id="KW-0276">Fatty acid metabolism</keyword>
<dbReference type="STRING" id="296587.C1E0G4"/>
<gene>
    <name evidence="6" type="ORF">MICPUN_78473</name>
</gene>
<dbReference type="OMA" id="QYVAHVE"/>
<comment type="similarity">
    <text evidence="2">Belongs to the enoyl-CoA hydratase/isomerase family.</text>
</comment>
<dbReference type="InterPro" id="IPR045002">
    <property type="entry name" value="Ech1-like"/>
</dbReference>
<dbReference type="Pfam" id="PF00378">
    <property type="entry name" value="ECH_1"/>
    <property type="match status" value="1"/>
</dbReference>
<evidence type="ECO:0000313" key="7">
    <source>
        <dbReference type="Proteomes" id="UP000002009"/>
    </source>
</evidence>
<comment type="pathway">
    <text evidence="1">Lipid metabolism; fatty acid beta-oxidation.</text>
</comment>
<proteinExistence type="inferred from homology"/>
<dbReference type="Proteomes" id="UP000002009">
    <property type="component" value="Chromosome 2"/>
</dbReference>
<dbReference type="CDD" id="cd06558">
    <property type="entry name" value="crotonase-like"/>
    <property type="match status" value="1"/>
</dbReference>
<dbReference type="RefSeq" id="XP_002499557.1">
    <property type="nucleotide sequence ID" value="XM_002499511.1"/>
</dbReference>
<keyword evidence="5" id="KW-0413">Isomerase</keyword>
<keyword evidence="7" id="KW-1185">Reference proteome</keyword>
<dbReference type="GeneID" id="8241231"/>
<protein>
    <submittedName>
        <fullName evidence="6">Uncharacterized protein</fullName>
    </submittedName>
</protein>
<dbReference type="InterPro" id="IPR029045">
    <property type="entry name" value="ClpP/crotonase-like_dom_sf"/>
</dbReference>
<dbReference type="KEGG" id="mis:MICPUN_78473"/>
<evidence type="ECO:0000256" key="3">
    <source>
        <dbReference type="ARBA" id="ARBA00022832"/>
    </source>
</evidence>
<dbReference type="OrthoDB" id="14970at2759"/>
<dbReference type="InterPro" id="IPR014748">
    <property type="entry name" value="Enoyl-CoA_hydra_C"/>
</dbReference>
<dbReference type="Gene3D" id="3.90.226.10">
    <property type="entry name" value="2-enoyl-CoA Hydratase, Chain A, domain 1"/>
    <property type="match status" value="1"/>
</dbReference>
<dbReference type="Gene3D" id="1.10.12.10">
    <property type="entry name" value="Lyase 2-enoyl-coa Hydratase, Chain A, domain 2"/>
    <property type="match status" value="1"/>
</dbReference>
<sequence length="281" mass="29667">MIAPPRFKTVVVSVDAGSHVGTLRLNRPSKSNAIDGDMWTEIPKAVRWLDDQAEVRVVVVTGAGKNFCAGIDVSSPESLMSQLGQATAVKCPGRKAEALFRHIRGLQDSFTAFERCRKPVMCAVQGACFGGGVDMAVACDIRYCSADARFCVKEVDLAITADIGTLQRLPTLVGHGVATEMALTARVVGAEEARAIGLVTEVAPNAAALEALAGERARALAAKSPLAAQGTKQAMLHARDHSVREGLEFVAMMNSARLTSEDLGEAMAAKFAGRAPTFSKL</sequence>
<evidence type="ECO:0000313" key="6">
    <source>
        <dbReference type="EMBL" id="ACO60815.1"/>
    </source>
</evidence>
<dbReference type="PANTHER" id="PTHR43149:SF1">
    <property type="entry name" value="DELTA(3,5)-DELTA(2,4)-DIENOYL-COA ISOMERASE, MITOCHONDRIAL"/>
    <property type="match status" value="1"/>
</dbReference>
<dbReference type="FunCoup" id="C1E0G4">
    <property type="interactions" value="1385"/>
</dbReference>
<dbReference type="UniPathway" id="UPA00659"/>
<evidence type="ECO:0000256" key="4">
    <source>
        <dbReference type="ARBA" id="ARBA00023098"/>
    </source>
</evidence>
<accession>C1E0G4</accession>
<dbReference type="InterPro" id="IPR001753">
    <property type="entry name" value="Enoyl-CoA_hydra/iso"/>
</dbReference>
<dbReference type="SUPFAM" id="SSF52096">
    <property type="entry name" value="ClpP/crotonase"/>
    <property type="match status" value="1"/>
</dbReference>
<dbReference type="FunFam" id="1.10.12.10:FF:000004">
    <property type="entry name" value="Delta3,5-delta2,4-dienoyl-CoA isomerase"/>
    <property type="match status" value="1"/>
</dbReference>
<name>C1E0G4_MICCC</name>
<dbReference type="AlphaFoldDB" id="C1E0G4"/>
<dbReference type="eggNOG" id="KOG1681">
    <property type="taxonomic scope" value="Eukaryota"/>
</dbReference>
<dbReference type="EMBL" id="CP001323">
    <property type="protein sequence ID" value="ACO60815.1"/>
    <property type="molecule type" value="Genomic_DNA"/>
</dbReference>
<dbReference type="NCBIfam" id="NF004794">
    <property type="entry name" value="PRK06142.1"/>
    <property type="match status" value="1"/>
</dbReference>
<organism evidence="6 7">
    <name type="scientific">Micromonas commoda (strain RCC299 / NOUM17 / CCMP2709)</name>
    <name type="common">Picoplanktonic green alga</name>
    <dbReference type="NCBI Taxonomy" id="296587"/>
    <lineage>
        <taxon>Eukaryota</taxon>
        <taxon>Viridiplantae</taxon>
        <taxon>Chlorophyta</taxon>
        <taxon>Mamiellophyceae</taxon>
        <taxon>Mamiellales</taxon>
        <taxon>Mamiellaceae</taxon>
        <taxon>Micromonas</taxon>
    </lineage>
</organism>
<dbReference type="InParanoid" id="C1E0G4"/>
<dbReference type="GO" id="GO:0051750">
    <property type="term" value="F:delta(3,5)-delta(2,4)-dienoyl-CoA isomerase activity"/>
    <property type="evidence" value="ECO:0007669"/>
    <property type="project" value="TreeGrafter"/>
</dbReference>